<evidence type="ECO:0000313" key="3">
    <source>
        <dbReference type="Proteomes" id="UP000036102"/>
    </source>
</evidence>
<dbReference type="PATRIC" id="fig|1658765.3.peg.2753"/>
<accession>A0A0J7JF39</accession>
<dbReference type="Proteomes" id="UP000036102">
    <property type="component" value="Unassembled WGS sequence"/>
</dbReference>
<evidence type="ECO:0000313" key="2">
    <source>
        <dbReference type="EMBL" id="KMQ76519.1"/>
    </source>
</evidence>
<dbReference type="RefSeq" id="WP_048496472.1">
    <property type="nucleotide sequence ID" value="NZ_LFBU01000001.1"/>
</dbReference>
<dbReference type="STRING" id="1658765.Msub_12733"/>
<reference evidence="2 3" key="1">
    <citation type="submission" date="2015-06" db="EMBL/GenBank/DDBJ databases">
        <title>Marinobacter subterrani, a genetically tractable neutrophilic iron-oxidizing strain isolated from the Soudan Iron Mine.</title>
        <authorList>
            <person name="Bonis B.M."/>
            <person name="Gralnick J.A."/>
        </authorList>
    </citation>
    <scope>NUCLEOTIDE SEQUENCE [LARGE SCALE GENOMIC DNA]</scope>
    <source>
        <strain evidence="2 3">JG233</strain>
    </source>
</reference>
<gene>
    <name evidence="2" type="ORF">Msub_12733</name>
</gene>
<comment type="caution">
    <text evidence="2">The sequence shown here is derived from an EMBL/GenBank/DDBJ whole genome shotgun (WGS) entry which is preliminary data.</text>
</comment>
<evidence type="ECO:0000256" key="1">
    <source>
        <dbReference type="SAM" id="SignalP"/>
    </source>
</evidence>
<feature type="chain" id="PRO_5005289443" evidence="1">
    <location>
        <begin position="22"/>
        <end position="165"/>
    </location>
</feature>
<protein>
    <submittedName>
        <fullName evidence="2">Uncharacterized protein</fullName>
    </submittedName>
</protein>
<name>A0A0J7JF39_9GAMM</name>
<keyword evidence="1" id="KW-0732">Signal</keyword>
<proteinExistence type="predicted"/>
<dbReference type="AlphaFoldDB" id="A0A0J7JF39"/>
<sequence length="165" mass="18021">MIMMVRMPVIALLATSFATLAFPVQSELALGFEPLSDQELSEYRGGFLMDDLEISIGLEQIVGINGDTLVINRLTIPNLNQAANDRVVDHHAETVLEVISANRSGSTRVSSQMAGPNGWMTVVQNNLDSTVIQNMHQLNIELSNLGAGNQFPARFSDQLIQLLGR</sequence>
<dbReference type="EMBL" id="LFBU01000001">
    <property type="protein sequence ID" value="KMQ76519.1"/>
    <property type="molecule type" value="Genomic_DNA"/>
</dbReference>
<feature type="signal peptide" evidence="1">
    <location>
        <begin position="1"/>
        <end position="21"/>
    </location>
</feature>
<organism evidence="2 3">
    <name type="scientific">Marinobacter subterrani</name>
    <dbReference type="NCBI Taxonomy" id="1658765"/>
    <lineage>
        <taxon>Bacteria</taxon>
        <taxon>Pseudomonadati</taxon>
        <taxon>Pseudomonadota</taxon>
        <taxon>Gammaproteobacteria</taxon>
        <taxon>Pseudomonadales</taxon>
        <taxon>Marinobacteraceae</taxon>
        <taxon>Marinobacter</taxon>
    </lineage>
</organism>
<keyword evidence="3" id="KW-1185">Reference proteome</keyword>